<dbReference type="EMBL" id="JQBQ01000015">
    <property type="protein sequence ID" value="KRN92151.1"/>
    <property type="molecule type" value="Genomic_DNA"/>
</dbReference>
<name>A0A0R2L0B2_LACAM</name>
<accession>A0A0R2L0B2</accession>
<gene>
    <name evidence="2" type="ORF">IV44_GL000362</name>
</gene>
<keyword evidence="1" id="KW-0812">Transmembrane</keyword>
<protein>
    <recommendedName>
        <fullName evidence="4">YibE/F family protein</fullName>
    </recommendedName>
</protein>
<dbReference type="PANTHER" id="PTHR41771:SF1">
    <property type="entry name" value="MEMBRANE PROTEIN"/>
    <property type="match status" value="1"/>
</dbReference>
<dbReference type="PANTHER" id="PTHR41771">
    <property type="entry name" value="MEMBRANE PROTEIN-RELATED"/>
    <property type="match status" value="1"/>
</dbReference>
<organism evidence="2 3">
    <name type="scientific">Lactobacillus amylovorus subsp. animalium DSM 16698</name>
    <dbReference type="NCBI Taxonomy" id="695563"/>
    <lineage>
        <taxon>Bacteria</taxon>
        <taxon>Bacillati</taxon>
        <taxon>Bacillota</taxon>
        <taxon>Bacilli</taxon>
        <taxon>Lactobacillales</taxon>
        <taxon>Lactobacillaceae</taxon>
        <taxon>Lactobacillus</taxon>
        <taxon>Lactobacillus amylovorus subsp. animalium</taxon>
    </lineage>
</organism>
<sequence>MKHKCKKRYTAAIIVAVVGAIFTVLTYFATDIYHKDEVALITDAQIKDTLIEKNEDVYKNQDQTRQQILHLKILSGKNKGETYTTKNVYYPSQLTTQKFRPRQRIFVNIKKGDPAIVNPKRDWVLVLVVTITLTLMVAVSGKHSISLVVSMILSWITFYLIIVWDVHLNGAHIILLFGLADIIFSFVSLLIVQGFNKKMLATWLATLLGVFVSFALCYVIMKLTGESEMKYETGDYATQDPRGLFLAQTLIGILGAVMDEATDIISSLYELIQTKKDITTKQLIQSGRTMGQEIMGPLINVLVLIFIAGALPETILYLRDNNTFASTFGFTLSLGATQSVISAIGIVLTVIFATGCSLFFLKNRDWKSLFKKEGENK</sequence>
<evidence type="ECO:0000313" key="2">
    <source>
        <dbReference type="EMBL" id="KRN92151.1"/>
    </source>
</evidence>
<feature type="transmembrane region" description="Helical" evidence="1">
    <location>
        <begin position="298"/>
        <end position="319"/>
    </location>
</feature>
<feature type="transmembrane region" description="Helical" evidence="1">
    <location>
        <begin position="170"/>
        <end position="192"/>
    </location>
</feature>
<dbReference type="Proteomes" id="UP000051529">
    <property type="component" value="Unassembled WGS sequence"/>
</dbReference>
<keyword evidence="1" id="KW-0472">Membrane</keyword>
<keyword evidence="1" id="KW-1133">Transmembrane helix</keyword>
<dbReference type="AlphaFoldDB" id="A0A0R2L0B2"/>
<dbReference type="RefSeq" id="WP_013436984.1">
    <property type="nucleotide sequence ID" value="NZ_JQBQ01000015.1"/>
</dbReference>
<proteinExistence type="predicted"/>
<reference evidence="2 3" key="1">
    <citation type="journal article" date="2015" name="Genome Announc.">
        <title>Expanding the biotechnology potential of lactobacilli through comparative genomics of 213 strains and associated genera.</title>
        <authorList>
            <person name="Sun Z."/>
            <person name="Harris H.M."/>
            <person name="McCann A."/>
            <person name="Guo C."/>
            <person name="Argimon S."/>
            <person name="Zhang W."/>
            <person name="Yang X."/>
            <person name="Jeffery I.B."/>
            <person name="Cooney J.C."/>
            <person name="Kagawa T.F."/>
            <person name="Liu W."/>
            <person name="Song Y."/>
            <person name="Salvetti E."/>
            <person name="Wrobel A."/>
            <person name="Rasinkangas P."/>
            <person name="Parkhill J."/>
            <person name="Rea M.C."/>
            <person name="O'Sullivan O."/>
            <person name="Ritari J."/>
            <person name="Douillard F.P."/>
            <person name="Paul Ross R."/>
            <person name="Yang R."/>
            <person name="Briner A.E."/>
            <person name="Felis G.E."/>
            <person name="de Vos W.M."/>
            <person name="Barrangou R."/>
            <person name="Klaenhammer T.R."/>
            <person name="Caufield P.W."/>
            <person name="Cui Y."/>
            <person name="Zhang H."/>
            <person name="O'Toole P.W."/>
        </authorList>
    </citation>
    <scope>NUCLEOTIDE SEQUENCE [LARGE SCALE GENOMIC DNA]</scope>
    <source>
        <strain evidence="2 3">DSM 16698</strain>
    </source>
</reference>
<dbReference type="PATRIC" id="fig|695563.3.peg.400"/>
<feature type="transmembrane region" description="Helical" evidence="1">
    <location>
        <begin position="12"/>
        <end position="30"/>
    </location>
</feature>
<feature type="transmembrane region" description="Helical" evidence="1">
    <location>
        <begin position="147"/>
        <end position="164"/>
    </location>
</feature>
<feature type="transmembrane region" description="Helical" evidence="1">
    <location>
        <begin position="199"/>
        <end position="221"/>
    </location>
</feature>
<dbReference type="InterPro" id="IPR012507">
    <property type="entry name" value="YibE_F"/>
</dbReference>
<evidence type="ECO:0000313" key="3">
    <source>
        <dbReference type="Proteomes" id="UP000051529"/>
    </source>
</evidence>
<feature type="transmembrane region" description="Helical" evidence="1">
    <location>
        <begin position="123"/>
        <end position="140"/>
    </location>
</feature>
<comment type="caution">
    <text evidence="2">The sequence shown here is derived from an EMBL/GenBank/DDBJ whole genome shotgun (WGS) entry which is preliminary data.</text>
</comment>
<evidence type="ECO:0000256" key="1">
    <source>
        <dbReference type="SAM" id="Phobius"/>
    </source>
</evidence>
<dbReference type="Pfam" id="PF07907">
    <property type="entry name" value="YibE_F"/>
    <property type="match status" value="1"/>
</dbReference>
<feature type="transmembrane region" description="Helical" evidence="1">
    <location>
        <begin position="339"/>
        <end position="361"/>
    </location>
</feature>
<evidence type="ECO:0008006" key="4">
    <source>
        <dbReference type="Google" id="ProtNLM"/>
    </source>
</evidence>